<feature type="transmembrane region" description="Helical" evidence="1">
    <location>
        <begin position="7"/>
        <end position="27"/>
    </location>
</feature>
<proteinExistence type="predicted"/>
<comment type="caution">
    <text evidence="2">The sequence shown here is derived from an EMBL/GenBank/DDBJ whole genome shotgun (WGS) entry which is preliminary data.</text>
</comment>
<dbReference type="RefSeq" id="WP_249736433.1">
    <property type="nucleotide sequence ID" value="NZ_JAKNCJ010000001.1"/>
</dbReference>
<protein>
    <submittedName>
        <fullName evidence="2">Uncharacterized protein</fullName>
    </submittedName>
</protein>
<evidence type="ECO:0000256" key="1">
    <source>
        <dbReference type="SAM" id="Phobius"/>
    </source>
</evidence>
<keyword evidence="1" id="KW-0472">Membrane</keyword>
<sequence length="379" mass="40927">MRSKATAGIIGGAIVIVLVVLLGVAYFSRSTGFNPFGGSTVEVRGIVGSEKADFFRDPEVIALFEKHDLAVTVDTAGSWEMGRKPGLTETYDFAFPASDVAGRRIQQENPDATRSVSTPFFSPIAIATFQPVLDVLAQNGVATKVGDTWQIDMDAYLALVSQDTRWNQLAGSEAYPSSRSVLFSSTDIRSSNSAGMYMALASYSLNGDEVVSTPEQASAQVDQLSRLFIGQGYAQSSSAGPFERYLSRGAGEAPLVVIYEGQFFAEQARENSRITDQMVLAYPSPTIFSTHTGVTFSEGGDAVMQLLSEDPEFARLLAEHGFRTSGPNAGVFDQVVAEHGLQGSYRPAGEFVDLAQMPSYEIMTYLLETIGSRYEIQTP</sequence>
<evidence type="ECO:0000313" key="3">
    <source>
        <dbReference type="Proteomes" id="UP001203761"/>
    </source>
</evidence>
<keyword evidence="1" id="KW-0812">Transmembrane</keyword>
<dbReference type="EMBL" id="JAKNCJ010000001">
    <property type="protein sequence ID" value="MCL6422328.1"/>
    <property type="molecule type" value="Genomic_DNA"/>
</dbReference>
<name>A0ABT0QYP0_9MICO</name>
<keyword evidence="3" id="KW-1185">Reference proteome</keyword>
<accession>A0ABT0QYP0</accession>
<dbReference type="Proteomes" id="UP001203761">
    <property type="component" value="Unassembled WGS sequence"/>
</dbReference>
<organism evidence="2 3">
    <name type="scientific">Brachybacterium equifaecis</name>
    <dbReference type="NCBI Taxonomy" id="2910770"/>
    <lineage>
        <taxon>Bacteria</taxon>
        <taxon>Bacillati</taxon>
        <taxon>Actinomycetota</taxon>
        <taxon>Actinomycetes</taxon>
        <taxon>Micrococcales</taxon>
        <taxon>Dermabacteraceae</taxon>
        <taxon>Brachybacterium</taxon>
    </lineage>
</organism>
<evidence type="ECO:0000313" key="2">
    <source>
        <dbReference type="EMBL" id="MCL6422328.1"/>
    </source>
</evidence>
<keyword evidence="1" id="KW-1133">Transmembrane helix</keyword>
<reference evidence="2" key="1">
    <citation type="submission" date="2022-02" db="EMBL/GenBank/DDBJ databases">
        <authorList>
            <person name="Lee M."/>
            <person name="Kim S.-J."/>
            <person name="Jung M.-Y."/>
        </authorList>
    </citation>
    <scope>NUCLEOTIDE SEQUENCE</scope>
    <source>
        <strain evidence="2">JHP9</strain>
    </source>
</reference>
<gene>
    <name evidence="2" type="ORF">Bequi_02835</name>
</gene>